<comment type="caution">
    <text evidence="16">The sequence shown here is derived from an EMBL/GenBank/DDBJ whole genome shotgun (WGS) entry which is preliminary data.</text>
</comment>
<name>A0A2N6PGY0_9MICO</name>
<dbReference type="InterPro" id="IPR013785">
    <property type="entry name" value="Aldolase_TIM"/>
</dbReference>
<evidence type="ECO:0000256" key="10">
    <source>
        <dbReference type="ARBA" id="ARBA00033102"/>
    </source>
</evidence>
<dbReference type="PANTHER" id="PTHR32179">
    <property type="entry name" value="NICOTINATE-NUCLEOTIDE PYROPHOSPHORYLASE [CARBOXYLATING]"/>
    <property type="match status" value="1"/>
</dbReference>
<evidence type="ECO:0000256" key="8">
    <source>
        <dbReference type="ARBA" id="ARBA00022676"/>
    </source>
</evidence>
<dbReference type="AlphaFoldDB" id="A0A2N6PGY0"/>
<dbReference type="GO" id="GO:0005737">
    <property type="term" value="C:cytoplasm"/>
    <property type="evidence" value="ECO:0007669"/>
    <property type="project" value="TreeGrafter"/>
</dbReference>
<dbReference type="Gene3D" id="3.20.20.70">
    <property type="entry name" value="Aldolase class I"/>
    <property type="match status" value="1"/>
</dbReference>
<dbReference type="InterPro" id="IPR037128">
    <property type="entry name" value="Quinolinate_PRibosylTase_N_sf"/>
</dbReference>
<evidence type="ECO:0000256" key="9">
    <source>
        <dbReference type="ARBA" id="ARBA00022679"/>
    </source>
</evidence>
<evidence type="ECO:0000313" key="16">
    <source>
        <dbReference type="EMBL" id="PMB97944.1"/>
    </source>
</evidence>
<evidence type="ECO:0000256" key="12">
    <source>
        <dbReference type="ARBA" id="ARBA00069173"/>
    </source>
</evidence>
<dbReference type="Pfam" id="PF02749">
    <property type="entry name" value="QRPTase_N"/>
    <property type="match status" value="1"/>
</dbReference>
<dbReference type="InterPro" id="IPR004393">
    <property type="entry name" value="NadC"/>
</dbReference>
<dbReference type="FunFam" id="3.20.20.70:FF:000030">
    <property type="entry name" value="Nicotinate-nucleotide pyrophosphorylase, carboxylating"/>
    <property type="match status" value="1"/>
</dbReference>
<accession>A0A2N6PGY0</accession>
<comment type="subunit">
    <text evidence="4">Hexamer formed by 3 homodimers.</text>
</comment>
<dbReference type="EMBL" id="PNFZ01000004">
    <property type="protein sequence ID" value="PMB97944.1"/>
    <property type="molecule type" value="Genomic_DNA"/>
</dbReference>
<reference evidence="16 17" key="1">
    <citation type="submission" date="2017-09" db="EMBL/GenBank/DDBJ databases">
        <title>Bacterial strain isolated from the female urinary microbiota.</title>
        <authorList>
            <person name="Thomas-White K."/>
            <person name="Kumar N."/>
            <person name="Forster S."/>
            <person name="Putonti C."/>
            <person name="Lawley T."/>
            <person name="Wolfe A.J."/>
        </authorList>
    </citation>
    <scope>NUCLEOTIDE SEQUENCE [LARGE SCALE GENOMIC DNA]</scope>
    <source>
        <strain evidence="16 17">UMB0680</strain>
    </source>
</reference>
<comment type="pathway">
    <text evidence="2">Cofactor biosynthesis; NAD(+) biosynthesis; nicotinate D-ribonucleotide from quinolinate: step 1/1.</text>
</comment>
<proteinExistence type="inferred from homology"/>
<evidence type="ECO:0000256" key="7">
    <source>
        <dbReference type="ARBA" id="ARBA00022642"/>
    </source>
</evidence>
<evidence type="ECO:0000256" key="11">
    <source>
        <dbReference type="ARBA" id="ARBA00047445"/>
    </source>
</evidence>
<dbReference type="CDD" id="cd01572">
    <property type="entry name" value="QPRTase"/>
    <property type="match status" value="1"/>
</dbReference>
<dbReference type="GO" id="GO:0034213">
    <property type="term" value="P:quinolinate catabolic process"/>
    <property type="evidence" value="ECO:0007669"/>
    <property type="project" value="TreeGrafter"/>
</dbReference>
<dbReference type="RefSeq" id="WP_102162288.1">
    <property type="nucleotide sequence ID" value="NZ_PNFZ01000004.1"/>
</dbReference>
<comment type="similarity">
    <text evidence="3 13">Belongs to the NadC/ModD family.</text>
</comment>
<dbReference type="EC" id="2.4.2.19" evidence="5"/>
<dbReference type="Pfam" id="PF01729">
    <property type="entry name" value="QRPTase_C"/>
    <property type="match status" value="1"/>
</dbReference>
<evidence type="ECO:0000256" key="13">
    <source>
        <dbReference type="PIRNR" id="PIRNR006250"/>
    </source>
</evidence>
<dbReference type="GO" id="GO:0009435">
    <property type="term" value="P:NAD+ biosynthetic process"/>
    <property type="evidence" value="ECO:0007669"/>
    <property type="project" value="UniProtKB-UniPathway"/>
</dbReference>
<evidence type="ECO:0000256" key="1">
    <source>
        <dbReference type="ARBA" id="ARBA00003237"/>
    </source>
</evidence>
<evidence type="ECO:0000256" key="3">
    <source>
        <dbReference type="ARBA" id="ARBA00009400"/>
    </source>
</evidence>
<dbReference type="SUPFAM" id="SSF54675">
    <property type="entry name" value="Nicotinate/Quinolinate PRTase N-terminal domain-like"/>
    <property type="match status" value="1"/>
</dbReference>
<dbReference type="InterPro" id="IPR036068">
    <property type="entry name" value="Nicotinate_pribotase-like_C"/>
</dbReference>
<dbReference type="NCBIfam" id="TIGR00078">
    <property type="entry name" value="nadC"/>
    <property type="match status" value="1"/>
</dbReference>
<comment type="function">
    <text evidence="1">Involved in the catabolism of quinolinic acid (QA).</text>
</comment>
<evidence type="ECO:0000256" key="5">
    <source>
        <dbReference type="ARBA" id="ARBA00011944"/>
    </source>
</evidence>
<dbReference type="Gene3D" id="3.90.1170.20">
    <property type="entry name" value="Quinolinate phosphoribosyl transferase, N-terminal domain"/>
    <property type="match status" value="1"/>
</dbReference>
<evidence type="ECO:0000256" key="6">
    <source>
        <dbReference type="ARBA" id="ARBA00020990"/>
    </source>
</evidence>
<gene>
    <name evidence="16" type="ORF">CJ198_09000</name>
</gene>
<feature type="domain" description="Quinolinate phosphoribosyl transferase C-terminal" evidence="14">
    <location>
        <begin position="117"/>
        <end position="283"/>
    </location>
</feature>
<evidence type="ECO:0000313" key="17">
    <source>
        <dbReference type="Proteomes" id="UP000235703"/>
    </source>
</evidence>
<dbReference type="InterPro" id="IPR002638">
    <property type="entry name" value="Quinolinate_PRibosylTrfase_C"/>
</dbReference>
<dbReference type="PIRSF" id="PIRSF006250">
    <property type="entry name" value="NadC_ModD"/>
    <property type="match status" value="1"/>
</dbReference>
<evidence type="ECO:0000259" key="14">
    <source>
        <dbReference type="Pfam" id="PF01729"/>
    </source>
</evidence>
<dbReference type="FunFam" id="3.90.1170.20:FF:000001">
    <property type="entry name" value="Nicotinate-nucleotide diphosphorylase (Carboxylating)"/>
    <property type="match status" value="1"/>
</dbReference>
<dbReference type="UniPathway" id="UPA00253">
    <property type="reaction ID" value="UER00331"/>
</dbReference>
<keyword evidence="7" id="KW-0662">Pyridine nucleotide biosynthesis</keyword>
<evidence type="ECO:0000259" key="15">
    <source>
        <dbReference type="Pfam" id="PF02749"/>
    </source>
</evidence>
<dbReference type="PANTHER" id="PTHR32179:SF3">
    <property type="entry name" value="NICOTINATE-NUCLEOTIDE PYROPHOSPHORYLASE [CARBOXYLATING]"/>
    <property type="match status" value="1"/>
</dbReference>
<sequence>MTGERAALPKVMIEDLVRQALSEDFGRAGDLTTTATVPAGMRASAVLAARQPGTVAGLDLAALAFELLDPAAEVVVSKGDGCRVGAGEEIATITADARALLSGERVALNFLGHLSGIATAAATLVDAVAGRCAVTCTRKTTPGLRAVEKYAVRCGGGMNHRTGLDDAVLIKDNHIALAGGVTSAVEQVLAQVGHLVAIEVEVDTLDQLRELLEFSDRVDAVLLDNMEPAQLREAVELIDGRLTAEASGRITVETAPAIAETGVDLISAGWLTHSAAVLDIGLDIQV</sequence>
<dbReference type="OrthoDB" id="9782546at2"/>
<comment type="catalytic activity">
    <reaction evidence="11">
        <text>nicotinate beta-D-ribonucleotide + CO2 + diphosphate = quinolinate + 5-phospho-alpha-D-ribose 1-diphosphate + 2 H(+)</text>
        <dbReference type="Rhea" id="RHEA:12733"/>
        <dbReference type="ChEBI" id="CHEBI:15378"/>
        <dbReference type="ChEBI" id="CHEBI:16526"/>
        <dbReference type="ChEBI" id="CHEBI:29959"/>
        <dbReference type="ChEBI" id="CHEBI:33019"/>
        <dbReference type="ChEBI" id="CHEBI:57502"/>
        <dbReference type="ChEBI" id="CHEBI:58017"/>
        <dbReference type="EC" id="2.4.2.19"/>
    </reaction>
</comment>
<keyword evidence="17" id="KW-1185">Reference proteome</keyword>
<keyword evidence="8 13" id="KW-0328">Glycosyltransferase</keyword>
<evidence type="ECO:0000256" key="4">
    <source>
        <dbReference type="ARBA" id="ARBA00011218"/>
    </source>
</evidence>
<protein>
    <recommendedName>
        <fullName evidence="6">Nicotinate-nucleotide pyrophosphorylase [carboxylating]</fullName>
        <ecNumber evidence="5">2.4.2.19</ecNumber>
    </recommendedName>
    <alternativeName>
        <fullName evidence="12">Probable nicotinate-nucleotide pyrophosphorylase [carboxylating]</fullName>
    </alternativeName>
    <alternativeName>
        <fullName evidence="10">Quinolinate phosphoribosyltransferase [decarboxylating]</fullName>
    </alternativeName>
</protein>
<dbReference type="SUPFAM" id="SSF51690">
    <property type="entry name" value="Nicotinate/Quinolinate PRTase C-terminal domain-like"/>
    <property type="match status" value="1"/>
</dbReference>
<feature type="domain" description="Quinolinate phosphoribosyl transferase N-terminal" evidence="15">
    <location>
        <begin position="30"/>
        <end position="115"/>
    </location>
</feature>
<keyword evidence="9 13" id="KW-0808">Transferase</keyword>
<dbReference type="Proteomes" id="UP000235703">
    <property type="component" value="Unassembled WGS sequence"/>
</dbReference>
<dbReference type="GO" id="GO:0004514">
    <property type="term" value="F:nicotinate-nucleotide diphosphorylase (carboxylating) activity"/>
    <property type="evidence" value="ECO:0007669"/>
    <property type="project" value="UniProtKB-EC"/>
</dbReference>
<dbReference type="InterPro" id="IPR027277">
    <property type="entry name" value="NadC/ModD"/>
</dbReference>
<evidence type="ECO:0000256" key="2">
    <source>
        <dbReference type="ARBA" id="ARBA00004893"/>
    </source>
</evidence>
<dbReference type="InterPro" id="IPR022412">
    <property type="entry name" value="Quinolinate_PRibosylTrfase_N"/>
</dbReference>
<organism evidence="16 17">
    <name type="scientific">Brevibacterium luteolum</name>
    <dbReference type="NCBI Taxonomy" id="199591"/>
    <lineage>
        <taxon>Bacteria</taxon>
        <taxon>Bacillati</taxon>
        <taxon>Actinomycetota</taxon>
        <taxon>Actinomycetes</taxon>
        <taxon>Micrococcales</taxon>
        <taxon>Brevibacteriaceae</taxon>
        <taxon>Brevibacterium</taxon>
    </lineage>
</organism>